<dbReference type="Proteomes" id="UP000682802">
    <property type="component" value="Chromosome 1"/>
</dbReference>
<proteinExistence type="predicted"/>
<protein>
    <submittedName>
        <fullName evidence="1">HTH domain-containing protein</fullName>
    </submittedName>
</protein>
<gene>
    <name evidence="1" type="ORF">KM029_13160</name>
</gene>
<name>A0ABX8GRZ4_9BACT</name>
<accession>A0ABX8GRZ4</accession>
<evidence type="ECO:0000313" key="2">
    <source>
        <dbReference type="Proteomes" id="UP000682802"/>
    </source>
</evidence>
<dbReference type="RefSeq" id="WP_144073704.1">
    <property type="nucleotide sequence ID" value="NZ_CP076128.1"/>
</dbReference>
<reference evidence="1 2" key="1">
    <citation type="submission" date="2021-05" db="EMBL/GenBank/DDBJ databases">
        <title>Comparative genomic studies on the polysaccharide-degrading batcterial strains of the Flammeovirga genus.</title>
        <authorList>
            <person name="Zewei F."/>
            <person name="Zheng Z."/>
            <person name="Yu L."/>
            <person name="Ruyue G."/>
            <person name="Yanhong M."/>
            <person name="Yuanyuan C."/>
            <person name="Jingyan G."/>
            <person name="Wenjun H."/>
        </authorList>
    </citation>
    <scope>NUCLEOTIDE SEQUENCE [LARGE SCALE GENOMIC DNA]</scope>
    <source>
        <strain evidence="1 2">YS10</strain>
    </source>
</reference>
<keyword evidence="2" id="KW-1185">Reference proteome</keyword>
<evidence type="ECO:0000313" key="1">
    <source>
        <dbReference type="EMBL" id="QWG06281.1"/>
    </source>
</evidence>
<dbReference type="EMBL" id="CP076128">
    <property type="protein sequence ID" value="QWG06281.1"/>
    <property type="molecule type" value="Genomic_DNA"/>
</dbReference>
<sequence length="87" mass="10323">MLLQKQLARIERIDFLIRRRATGSPKALANKLDISDRTLRSLLTQMREMGADIYYDSHKMSYSYKKPYCFFFGFIHEESVKSLKQIN</sequence>
<organism evidence="1 2">
    <name type="scientific">Flammeovirga kamogawensis</name>
    <dbReference type="NCBI Taxonomy" id="373891"/>
    <lineage>
        <taxon>Bacteria</taxon>
        <taxon>Pseudomonadati</taxon>
        <taxon>Bacteroidota</taxon>
        <taxon>Cytophagia</taxon>
        <taxon>Cytophagales</taxon>
        <taxon>Flammeovirgaceae</taxon>
        <taxon>Flammeovirga</taxon>
    </lineage>
</organism>